<proteinExistence type="predicted"/>
<evidence type="ECO:0000313" key="1">
    <source>
        <dbReference type="EMBL" id="OTP79175.1"/>
    </source>
</evidence>
<sequence length="42" mass="4563">MIDAPAALTTLPPLYNAIAVVVLLRVEPLFRIDAELSNSRAK</sequence>
<dbReference type="AlphaFoldDB" id="A0A242N680"/>
<comment type="caution">
    <text evidence="1">The sequence shown here is derived from an EMBL/GenBank/DDBJ whole genome shotgun (WGS) entry which is preliminary data.</text>
</comment>
<evidence type="ECO:0000313" key="2">
    <source>
        <dbReference type="Proteomes" id="UP000194546"/>
    </source>
</evidence>
<dbReference type="Proteomes" id="UP000194546">
    <property type="component" value="Unassembled WGS sequence"/>
</dbReference>
<name>A0A242N680_CABSO</name>
<reference evidence="1 2" key="1">
    <citation type="submission" date="2017-03" db="EMBL/GenBank/DDBJ databases">
        <title>Genome analysis of strain PAMC 26510.</title>
        <authorList>
            <person name="Oh H.-M."/>
            <person name="Yang J.-A."/>
        </authorList>
    </citation>
    <scope>NUCLEOTIDE SEQUENCE [LARGE SCALE GENOMIC DNA]</scope>
    <source>
        <strain evidence="1 2">PAMC 26510</strain>
    </source>
</reference>
<organism evidence="1 2">
    <name type="scientific">Caballeronia sordidicola</name>
    <name type="common">Burkholderia sordidicola</name>
    <dbReference type="NCBI Taxonomy" id="196367"/>
    <lineage>
        <taxon>Bacteria</taxon>
        <taxon>Pseudomonadati</taxon>
        <taxon>Pseudomonadota</taxon>
        <taxon>Betaproteobacteria</taxon>
        <taxon>Burkholderiales</taxon>
        <taxon>Burkholderiaceae</taxon>
        <taxon>Caballeronia</taxon>
    </lineage>
</organism>
<dbReference type="EMBL" id="NBTY01000033">
    <property type="protein sequence ID" value="OTP79175.1"/>
    <property type="molecule type" value="Genomic_DNA"/>
</dbReference>
<protein>
    <submittedName>
        <fullName evidence="1">Uncharacterized protein</fullName>
    </submittedName>
</protein>
<gene>
    <name evidence="1" type="ORF">PAMC26510_06160</name>
</gene>
<accession>A0A242N680</accession>